<feature type="transmembrane region" description="Helical" evidence="8">
    <location>
        <begin position="380"/>
        <end position="403"/>
    </location>
</feature>
<feature type="transmembrane region" description="Helical" evidence="8">
    <location>
        <begin position="246"/>
        <end position="268"/>
    </location>
</feature>
<dbReference type="RefSeq" id="WP_354549095.1">
    <property type="nucleotide sequence ID" value="NZ_JBEPSM010000001.1"/>
</dbReference>
<organism evidence="10 11">
    <name type="scientific">Kaistia defluvii</name>
    <dbReference type="NCBI Taxonomy" id="410841"/>
    <lineage>
        <taxon>Bacteria</taxon>
        <taxon>Pseudomonadati</taxon>
        <taxon>Pseudomonadota</taxon>
        <taxon>Alphaproteobacteria</taxon>
        <taxon>Hyphomicrobiales</taxon>
        <taxon>Kaistiaceae</taxon>
        <taxon>Kaistia</taxon>
    </lineage>
</organism>
<feature type="transmembrane region" description="Helical" evidence="8">
    <location>
        <begin position="294"/>
        <end position="318"/>
    </location>
</feature>
<dbReference type="InterPro" id="IPR050297">
    <property type="entry name" value="LipidA_mod_glycosyltrf_83"/>
</dbReference>
<feature type="transmembrane region" description="Helical" evidence="8">
    <location>
        <begin position="144"/>
        <end position="164"/>
    </location>
</feature>
<evidence type="ECO:0000256" key="1">
    <source>
        <dbReference type="ARBA" id="ARBA00004651"/>
    </source>
</evidence>
<comment type="caution">
    <text evidence="10">The sequence shown here is derived from an EMBL/GenBank/DDBJ whole genome shotgun (WGS) entry which is preliminary data.</text>
</comment>
<keyword evidence="7 8" id="KW-0472">Membrane</keyword>
<keyword evidence="6 8" id="KW-1133">Transmembrane helix</keyword>
<keyword evidence="3" id="KW-0328">Glycosyltransferase</keyword>
<dbReference type="InterPro" id="IPR038731">
    <property type="entry name" value="RgtA/B/C-like"/>
</dbReference>
<dbReference type="PANTHER" id="PTHR33908">
    <property type="entry name" value="MANNOSYLTRANSFERASE YKCB-RELATED"/>
    <property type="match status" value="1"/>
</dbReference>
<feature type="transmembrane region" description="Helical" evidence="8">
    <location>
        <begin position="34"/>
        <end position="55"/>
    </location>
</feature>
<feature type="transmembrane region" description="Helical" evidence="8">
    <location>
        <begin position="194"/>
        <end position="211"/>
    </location>
</feature>
<evidence type="ECO:0000256" key="8">
    <source>
        <dbReference type="SAM" id="Phobius"/>
    </source>
</evidence>
<keyword evidence="4" id="KW-0808">Transferase</keyword>
<feature type="transmembrane region" description="Helical" evidence="8">
    <location>
        <begin position="170"/>
        <end position="187"/>
    </location>
</feature>
<dbReference type="Proteomes" id="UP001549321">
    <property type="component" value="Unassembled WGS sequence"/>
</dbReference>
<feature type="domain" description="Glycosyltransferase RgtA/B/C/D-like" evidence="9">
    <location>
        <begin position="90"/>
        <end position="257"/>
    </location>
</feature>
<evidence type="ECO:0000256" key="7">
    <source>
        <dbReference type="ARBA" id="ARBA00023136"/>
    </source>
</evidence>
<accession>A0ABV2QVH3</accession>
<gene>
    <name evidence="10" type="ORF">ABIE08_000931</name>
</gene>
<feature type="transmembrane region" description="Helical" evidence="8">
    <location>
        <begin position="116"/>
        <end position="137"/>
    </location>
</feature>
<feature type="transmembrane region" description="Helical" evidence="8">
    <location>
        <begin position="437"/>
        <end position="459"/>
    </location>
</feature>
<dbReference type="PANTHER" id="PTHR33908:SF3">
    <property type="entry name" value="UNDECAPRENYL PHOSPHATE-ALPHA-4-AMINO-4-DEOXY-L-ARABINOSE ARABINOSYL TRANSFERASE"/>
    <property type="match status" value="1"/>
</dbReference>
<keyword evidence="5 8" id="KW-0812">Transmembrane</keyword>
<evidence type="ECO:0000313" key="11">
    <source>
        <dbReference type="Proteomes" id="UP001549321"/>
    </source>
</evidence>
<evidence type="ECO:0000256" key="2">
    <source>
        <dbReference type="ARBA" id="ARBA00022475"/>
    </source>
</evidence>
<proteinExistence type="predicted"/>
<evidence type="ECO:0000256" key="3">
    <source>
        <dbReference type="ARBA" id="ARBA00022676"/>
    </source>
</evidence>
<evidence type="ECO:0000256" key="4">
    <source>
        <dbReference type="ARBA" id="ARBA00022679"/>
    </source>
</evidence>
<name>A0ABV2QVH3_9HYPH</name>
<feature type="transmembrane region" description="Helical" evidence="8">
    <location>
        <begin position="350"/>
        <end position="368"/>
    </location>
</feature>
<feature type="transmembrane region" description="Helical" evidence="8">
    <location>
        <begin position="409"/>
        <end position="430"/>
    </location>
</feature>
<protein>
    <submittedName>
        <fullName evidence="10">4-amino-4-deoxy-L-arabinose transferase-like glycosyltransferase</fullName>
    </submittedName>
</protein>
<keyword evidence="2" id="KW-1003">Cell membrane</keyword>
<reference evidence="10 11" key="1">
    <citation type="submission" date="2024-06" db="EMBL/GenBank/DDBJ databases">
        <title>Sorghum-associated microbial communities from plants grown in Nebraska, USA.</title>
        <authorList>
            <person name="Schachtman D."/>
        </authorList>
    </citation>
    <scope>NUCLEOTIDE SEQUENCE [LARGE SCALE GENOMIC DNA]</scope>
    <source>
        <strain evidence="10 11">3207</strain>
    </source>
</reference>
<evidence type="ECO:0000259" key="9">
    <source>
        <dbReference type="Pfam" id="PF13231"/>
    </source>
</evidence>
<evidence type="ECO:0000256" key="5">
    <source>
        <dbReference type="ARBA" id="ARBA00022692"/>
    </source>
</evidence>
<sequence>MSRAEATAGGTGAIWSRLATRIESAVDRIAGSSAASLILIALVALLSFLPGLATLPPVDRDEPRFAQATHQMVETGNYLDIRLQEQTRYKKPIGIYWLQSIAVWMTGTGPDAPIGVYRLPSMIGAILAACLTWWLAMAFGRPRVALLAGLLMASTVLLGVEARLAKTDAVLLATILVAHGALARAWLSTSTERNLKLAAIFWTALGASILIKGPVGLAAIAGPLILLSVVGGSFRWFKQLAPLPGLVWMLVVVAPWFVAIGIASKGAFFQEAVGKDLIGKVVSVQESHGAPPGAYLLLMFFTFWPVAAYFSAGISWIMDRFRQPVILYAVASVIPFWLAVEATPTKLPHYVLPLYPLMAIATAAALDGGGVRTRGWFARFAASGAALFPFALAIAAAVIAFLLGEAVPVLGIVVLLAATLVGLVSARLFALSPIASSIVAVLAAIITYLGIFGMVLPGYQQTRISENLARAGHAALTCPSPRFASAGFAEPSLVLLAGTDTLLTEGSGAANFLAAGDCRAAFVEKRQLQSFNERAEDLGMIVDEASVVRGYALNGGRMLDLHVFVPRSATP</sequence>
<dbReference type="EMBL" id="JBEPSM010000001">
    <property type="protein sequence ID" value="MET4633018.1"/>
    <property type="molecule type" value="Genomic_DNA"/>
</dbReference>
<comment type="subcellular location">
    <subcellularLocation>
        <location evidence="1">Cell membrane</location>
        <topology evidence="1">Multi-pass membrane protein</topology>
    </subcellularLocation>
</comment>
<feature type="transmembrane region" description="Helical" evidence="8">
    <location>
        <begin position="217"/>
        <end position="234"/>
    </location>
</feature>
<dbReference type="Pfam" id="PF13231">
    <property type="entry name" value="PMT_2"/>
    <property type="match status" value="1"/>
</dbReference>
<keyword evidence="11" id="KW-1185">Reference proteome</keyword>
<evidence type="ECO:0000313" key="10">
    <source>
        <dbReference type="EMBL" id="MET4633018.1"/>
    </source>
</evidence>
<evidence type="ECO:0000256" key="6">
    <source>
        <dbReference type="ARBA" id="ARBA00022989"/>
    </source>
</evidence>
<feature type="transmembrane region" description="Helical" evidence="8">
    <location>
        <begin position="325"/>
        <end position="344"/>
    </location>
</feature>